<dbReference type="KEGG" id="copr:Cop2CBH44_06210"/>
<organism evidence="6 7">
    <name type="scientific">Coprobacter secundus subsp. similis</name>
    <dbReference type="NCBI Taxonomy" id="2751153"/>
    <lineage>
        <taxon>Bacteria</taxon>
        <taxon>Pseudomonadati</taxon>
        <taxon>Bacteroidota</taxon>
        <taxon>Bacteroidia</taxon>
        <taxon>Bacteroidales</taxon>
        <taxon>Barnesiellaceae</taxon>
        <taxon>Coprobacter</taxon>
    </lineage>
</organism>
<feature type="transmembrane region" description="Helical" evidence="5">
    <location>
        <begin position="205"/>
        <end position="225"/>
    </location>
</feature>
<name>A0A7G1HVQ9_9BACT</name>
<dbReference type="GO" id="GO:0016020">
    <property type="term" value="C:membrane"/>
    <property type="evidence" value="ECO:0007669"/>
    <property type="project" value="UniProtKB-SubCell"/>
</dbReference>
<reference evidence="7" key="1">
    <citation type="submission" date="2020-07" db="EMBL/GenBank/DDBJ databases">
        <title>Complete genome sequencing of Coprobacter sp. strain 2CBH44.</title>
        <authorList>
            <person name="Sakamoto M."/>
            <person name="Murakami T."/>
            <person name="Mori H."/>
        </authorList>
    </citation>
    <scope>NUCLEOTIDE SEQUENCE [LARGE SCALE GENOMIC DNA]</scope>
    <source>
        <strain evidence="7">2CBH44</strain>
    </source>
</reference>
<feature type="transmembrane region" description="Helical" evidence="5">
    <location>
        <begin position="146"/>
        <end position="169"/>
    </location>
</feature>
<protein>
    <submittedName>
        <fullName evidence="6">Membrane protein</fullName>
    </submittedName>
</protein>
<dbReference type="PANTHER" id="PTHR30249:SF0">
    <property type="entry name" value="PLASTIDAL GLYCOLATE_GLYCERATE TRANSLOCATOR 1, CHLOROPLASTIC"/>
    <property type="match status" value="1"/>
</dbReference>
<sequence length="230" mass="24192">MHELLISEPFLLFLVMGSYLLGVFIYTKSHIALLHPIIISIAVIIGVLKWAGIDYDTFFHGSYIINFMLGPSVVALGYVLYEQIGYLKGKVLSITSSIIVGSFVGIVSVILICKLMNVDHSVIASLEPKSVTTPIAMSLSARSGGIPSLTAVTVVLCGILGGIIGPFILRKLHVRSKVAQGLALGAAAHGLGTARAIELGAVEGAISGLAIGLMGIMTSLLIPLVEKWIA</sequence>
<dbReference type="Proteomes" id="UP000594042">
    <property type="component" value="Chromosome"/>
</dbReference>
<feature type="transmembrane region" description="Helical" evidence="5">
    <location>
        <begin position="33"/>
        <end position="52"/>
    </location>
</feature>
<comment type="subcellular location">
    <subcellularLocation>
        <location evidence="1">Membrane</location>
        <topology evidence="1">Multi-pass membrane protein</topology>
    </subcellularLocation>
</comment>
<evidence type="ECO:0000256" key="3">
    <source>
        <dbReference type="ARBA" id="ARBA00022989"/>
    </source>
</evidence>
<proteinExistence type="predicted"/>
<evidence type="ECO:0000313" key="6">
    <source>
        <dbReference type="EMBL" id="BCI62268.1"/>
    </source>
</evidence>
<dbReference type="Pfam" id="PF04172">
    <property type="entry name" value="LrgB"/>
    <property type="match status" value="1"/>
</dbReference>
<dbReference type="AlphaFoldDB" id="A0A7G1HVQ9"/>
<keyword evidence="7" id="KW-1185">Reference proteome</keyword>
<evidence type="ECO:0000256" key="1">
    <source>
        <dbReference type="ARBA" id="ARBA00004141"/>
    </source>
</evidence>
<dbReference type="RefSeq" id="WP_021930222.1">
    <property type="nucleotide sequence ID" value="NZ_AP023322.1"/>
</dbReference>
<evidence type="ECO:0000256" key="5">
    <source>
        <dbReference type="SAM" id="Phobius"/>
    </source>
</evidence>
<dbReference type="EMBL" id="AP023322">
    <property type="protein sequence ID" value="BCI62268.1"/>
    <property type="molecule type" value="Genomic_DNA"/>
</dbReference>
<keyword evidence="3 5" id="KW-1133">Transmembrane helix</keyword>
<keyword evidence="2 5" id="KW-0812">Transmembrane</keyword>
<gene>
    <name evidence="6" type="ORF">Cop2CBH44_06210</name>
</gene>
<feature type="transmembrane region" description="Helical" evidence="5">
    <location>
        <begin position="6"/>
        <end position="26"/>
    </location>
</feature>
<feature type="transmembrane region" description="Helical" evidence="5">
    <location>
        <begin position="58"/>
        <end position="79"/>
    </location>
</feature>
<evidence type="ECO:0000313" key="7">
    <source>
        <dbReference type="Proteomes" id="UP000594042"/>
    </source>
</evidence>
<dbReference type="InterPro" id="IPR007300">
    <property type="entry name" value="CidB/LrgB"/>
</dbReference>
<evidence type="ECO:0000256" key="2">
    <source>
        <dbReference type="ARBA" id="ARBA00022692"/>
    </source>
</evidence>
<keyword evidence="4 5" id="KW-0472">Membrane</keyword>
<feature type="transmembrane region" description="Helical" evidence="5">
    <location>
        <begin position="91"/>
        <end position="112"/>
    </location>
</feature>
<accession>A0A7G1HVQ9</accession>
<dbReference type="PANTHER" id="PTHR30249">
    <property type="entry name" value="PUTATIVE SEROTONIN TRANSPORTER"/>
    <property type="match status" value="1"/>
</dbReference>
<evidence type="ECO:0000256" key="4">
    <source>
        <dbReference type="ARBA" id="ARBA00023136"/>
    </source>
</evidence>